<dbReference type="SUPFAM" id="SSF48452">
    <property type="entry name" value="TPR-like"/>
    <property type="match status" value="3"/>
</dbReference>
<keyword evidence="1" id="KW-0677">Repeat</keyword>
<dbReference type="EMBL" id="FWFK01000005">
    <property type="protein sequence ID" value="SLN59870.1"/>
    <property type="molecule type" value="Genomic_DNA"/>
</dbReference>
<keyword evidence="2 3" id="KW-0802">TPR repeat</keyword>
<keyword evidence="5" id="KW-0449">Lipoprotein</keyword>
<dbReference type="OrthoDB" id="9766710at2"/>
<evidence type="ECO:0000256" key="4">
    <source>
        <dbReference type="SAM" id="SignalP"/>
    </source>
</evidence>
<reference evidence="5 6" key="1">
    <citation type="submission" date="2017-03" db="EMBL/GenBank/DDBJ databases">
        <authorList>
            <person name="Afonso C.L."/>
            <person name="Miller P.J."/>
            <person name="Scott M.A."/>
            <person name="Spackman E."/>
            <person name="Goraichik I."/>
            <person name="Dimitrov K.M."/>
            <person name="Suarez D.L."/>
            <person name="Swayne D.E."/>
        </authorList>
    </citation>
    <scope>NUCLEOTIDE SEQUENCE [LARGE SCALE GENOMIC DNA]</scope>
    <source>
        <strain evidence="5 6">CECT 8625</strain>
    </source>
</reference>
<dbReference type="PANTHER" id="PTHR12558:SF13">
    <property type="entry name" value="CELL DIVISION CYCLE PROTEIN 27 HOMOLOG"/>
    <property type="match status" value="1"/>
</dbReference>
<dbReference type="PROSITE" id="PS50005">
    <property type="entry name" value="TPR"/>
    <property type="match status" value="2"/>
</dbReference>
<evidence type="ECO:0000313" key="5">
    <source>
        <dbReference type="EMBL" id="SLN59870.1"/>
    </source>
</evidence>
<dbReference type="RefSeq" id="WP_085792697.1">
    <property type="nucleotide sequence ID" value="NZ_FWFK01000005.1"/>
</dbReference>
<dbReference type="SMART" id="SM00028">
    <property type="entry name" value="TPR"/>
    <property type="match status" value="7"/>
</dbReference>
<dbReference type="Proteomes" id="UP000193570">
    <property type="component" value="Unassembled WGS sequence"/>
</dbReference>
<dbReference type="InterPro" id="IPR013105">
    <property type="entry name" value="TPR_2"/>
</dbReference>
<feature type="repeat" description="TPR" evidence="3">
    <location>
        <begin position="468"/>
        <end position="501"/>
    </location>
</feature>
<organism evidence="5 6">
    <name type="scientific">Roseivivax jejudonensis</name>
    <dbReference type="NCBI Taxonomy" id="1529041"/>
    <lineage>
        <taxon>Bacteria</taxon>
        <taxon>Pseudomonadati</taxon>
        <taxon>Pseudomonadota</taxon>
        <taxon>Alphaproteobacteria</taxon>
        <taxon>Rhodobacterales</taxon>
        <taxon>Roseobacteraceae</taxon>
        <taxon>Roseivivax</taxon>
    </lineage>
</organism>
<evidence type="ECO:0000256" key="3">
    <source>
        <dbReference type="PROSITE-ProRule" id="PRU00339"/>
    </source>
</evidence>
<dbReference type="Gene3D" id="1.25.40.10">
    <property type="entry name" value="Tetratricopeptide repeat domain"/>
    <property type="match status" value="2"/>
</dbReference>
<feature type="signal peptide" evidence="4">
    <location>
        <begin position="1"/>
        <end position="26"/>
    </location>
</feature>
<sequence>MAARARHWIARAALVAALTTPAAVGAQGMSGDYLAGRQAAITGDFRAAARYYDRAISHDRERAELLEQSLFAHMALGDFERAGVLGERVMELGQGSRVGQMAVIADRLGRGEYTAVIRQIDSGSGIGGLVDGLVKAWALLGEGDMSAALVAFDEVARIEGLAPFSAYHKALALASVGDHEGAEAIFASGAMEGVQQTRRAIMARAEVLSQLDRNGEAVDLIDDAFTADIDPGLRALRAALDSGETVPFTHAQSARDGLAEVFYTLAGAFSSEMSSDFLLIYARVAMHLREDHVDAILLAAELCDEVGQHDLAVEAYRKVPRDHPSYHAAELGRAQSLRQSDRDDAAVEVLESLAESHGDLPVVMSSLGDMYRQLERFEDAVGAYSDAIAAFDSPDTAQWFLYYARGISQERQGNWDEAEADFRQSLDLNPEQPQVLNYLGYSLVEEQENLEEALDLIERAVELSPDSGYIVDSLGWALYRLGRYEEAVGHMERAAELMPIDPVVNDHLGDVYWAVGREREAEFMWQRALSFVDHEDVSQDADPERIRRKIEVGLDAVLAEEGAPPLDVAADGGR</sequence>
<evidence type="ECO:0000256" key="1">
    <source>
        <dbReference type="ARBA" id="ARBA00022737"/>
    </source>
</evidence>
<proteinExistence type="predicted"/>
<evidence type="ECO:0000313" key="6">
    <source>
        <dbReference type="Proteomes" id="UP000193570"/>
    </source>
</evidence>
<dbReference type="Pfam" id="PF07719">
    <property type="entry name" value="TPR_2"/>
    <property type="match status" value="1"/>
</dbReference>
<dbReference type="Pfam" id="PF13432">
    <property type="entry name" value="TPR_16"/>
    <property type="match status" value="2"/>
</dbReference>
<dbReference type="PANTHER" id="PTHR12558">
    <property type="entry name" value="CELL DIVISION CYCLE 16,23,27"/>
    <property type="match status" value="1"/>
</dbReference>
<accession>A0A1X6ZS61</accession>
<protein>
    <submittedName>
        <fullName evidence="5">Lipoprotein NlpI</fullName>
    </submittedName>
</protein>
<name>A0A1X6ZS61_9RHOB</name>
<gene>
    <name evidence="5" type="ORF">ROJ8625_03032</name>
</gene>
<keyword evidence="6" id="KW-1185">Reference proteome</keyword>
<dbReference type="InterPro" id="IPR019734">
    <property type="entry name" value="TPR_rpt"/>
</dbReference>
<feature type="repeat" description="TPR" evidence="3">
    <location>
        <begin position="399"/>
        <end position="432"/>
    </location>
</feature>
<dbReference type="InterPro" id="IPR011990">
    <property type="entry name" value="TPR-like_helical_dom_sf"/>
</dbReference>
<keyword evidence="4" id="KW-0732">Signal</keyword>
<dbReference type="AlphaFoldDB" id="A0A1X6ZS61"/>
<evidence type="ECO:0000256" key="2">
    <source>
        <dbReference type="ARBA" id="ARBA00022803"/>
    </source>
</evidence>
<feature type="chain" id="PRO_5012552863" evidence="4">
    <location>
        <begin position="27"/>
        <end position="574"/>
    </location>
</feature>